<organism evidence="13 15">
    <name type="scientific">Phascolarctos cinereus</name>
    <name type="common">Koala</name>
    <dbReference type="NCBI Taxonomy" id="38626"/>
    <lineage>
        <taxon>Eukaryota</taxon>
        <taxon>Metazoa</taxon>
        <taxon>Chordata</taxon>
        <taxon>Craniata</taxon>
        <taxon>Vertebrata</taxon>
        <taxon>Euteleostomi</taxon>
        <taxon>Mammalia</taxon>
        <taxon>Metatheria</taxon>
        <taxon>Diprotodontia</taxon>
        <taxon>Phascolarctidae</taxon>
        <taxon>Phascolarctos</taxon>
    </lineage>
</organism>
<keyword evidence="3" id="KW-0963">Cytoplasm</keyword>
<reference evidence="14 15" key="1">
    <citation type="submission" date="2025-04" db="UniProtKB">
        <authorList>
            <consortium name="RefSeq"/>
        </authorList>
    </citation>
    <scope>IDENTIFICATION</scope>
    <source>
        <tissue evidence="14 15">Spleen</tissue>
    </source>
</reference>
<dbReference type="InterPro" id="IPR036915">
    <property type="entry name" value="Cyclin-like_sf"/>
</dbReference>
<evidence type="ECO:0000256" key="9">
    <source>
        <dbReference type="RuleBase" id="RU000383"/>
    </source>
</evidence>
<evidence type="ECO:0000256" key="1">
    <source>
        <dbReference type="ARBA" id="ARBA00004496"/>
    </source>
</evidence>
<evidence type="ECO:0000259" key="12">
    <source>
        <dbReference type="SMART" id="SM01332"/>
    </source>
</evidence>
<evidence type="ECO:0000256" key="5">
    <source>
        <dbReference type="ARBA" id="ARBA00022794"/>
    </source>
</evidence>
<dbReference type="InterPro" id="IPR006671">
    <property type="entry name" value="Cyclin_N"/>
</dbReference>
<dbReference type="FunFam" id="1.10.472.10:FF:000061">
    <property type="entry name" value="cyclin-O"/>
    <property type="match status" value="1"/>
</dbReference>
<feature type="region of interest" description="Disordered" evidence="10">
    <location>
        <begin position="1"/>
        <end position="58"/>
    </location>
</feature>
<feature type="domain" description="Cyclin-like" evidence="11">
    <location>
        <begin position="160"/>
        <end position="244"/>
    </location>
</feature>
<dbReference type="Pfam" id="PF00134">
    <property type="entry name" value="Cyclin_N"/>
    <property type="match status" value="1"/>
</dbReference>
<dbReference type="GO" id="GO:0005737">
    <property type="term" value="C:cytoplasm"/>
    <property type="evidence" value="ECO:0007669"/>
    <property type="project" value="UniProtKB-SubCell"/>
</dbReference>
<evidence type="ECO:0000259" key="11">
    <source>
        <dbReference type="SMART" id="SM00385"/>
    </source>
</evidence>
<dbReference type="SUPFAM" id="SSF47954">
    <property type="entry name" value="Cyclin-like"/>
    <property type="match status" value="2"/>
</dbReference>
<evidence type="ECO:0000256" key="6">
    <source>
        <dbReference type="ARBA" id="ARBA00023127"/>
    </source>
</evidence>
<dbReference type="InterPro" id="IPR013763">
    <property type="entry name" value="Cyclin-like_dom"/>
</dbReference>
<dbReference type="FunFam" id="1.10.472.10:FF:000064">
    <property type="entry name" value="Cyclin O"/>
    <property type="match status" value="1"/>
</dbReference>
<name>A0A6P5KUT0_PHACI</name>
<dbReference type="GO" id="GO:0060271">
    <property type="term" value="P:cilium assembly"/>
    <property type="evidence" value="ECO:0007669"/>
    <property type="project" value="UniProtKB-ARBA"/>
</dbReference>
<dbReference type="CDD" id="cd20722">
    <property type="entry name" value="CYCLIN_CCNO_rpt2"/>
    <property type="match status" value="1"/>
</dbReference>
<dbReference type="SMART" id="SM01332">
    <property type="entry name" value="Cyclin_C"/>
    <property type="match status" value="1"/>
</dbReference>
<dbReference type="InterPro" id="IPR004367">
    <property type="entry name" value="Cyclin_C-dom"/>
</dbReference>
<dbReference type="SMART" id="SM00385">
    <property type="entry name" value="CYCLIN"/>
    <property type="match status" value="2"/>
</dbReference>
<feature type="compositionally biased region" description="Low complexity" evidence="10">
    <location>
        <begin position="43"/>
        <end position="52"/>
    </location>
</feature>
<keyword evidence="13" id="KW-1185">Reference proteome</keyword>
<dbReference type="PROSITE" id="PS00292">
    <property type="entry name" value="CYCLINS"/>
    <property type="match status" value="1"/>
</dbReference>
<dbReference type="RefSeq" id="XP_020849630.1">
    <property type="nucleotide sequence ID" value="XM_020993971.1"/>
</dbReference>
<dbReference type="Pfam" id="PF02984">
    <property type="entry name" value="Cyclin_C"/>
    <property type="match status" value="1"/>
</dbReference>
<dbReference type="CTD" id="10309"/>
<dbReference type="RefSeq" id="XP_020849626.1">
    <property type="nucleotide sequence ID" value="XM_020993967.1"/>
</dbReference>
<keyword evidence="4" id="KW-0132">Cell division</keyword>
<dbReference type="KEGG" id="pcw:110213590"/>
<feature type="compositionally biased region" description="Low complexity" evidence="10">
    <location>
        <begin position="376"/>
        <end position="395"/>
    </location>
</feature>
<keyword evidence="7" id="KW-0131">Cell cycle</keyword>
<feature type="domain" description="Cyclin-like" evidence="11">
    <location>
        <begin position="263"/>
        <end position="344"/>
    </location>
</feature>
<dbReference type="Gene3D" id="1.10.472.10">
    <property type="entry name" value="Cyclin-like"/>
    <property type="match status" value="2"/>
</dbReference>
<evidence type="ECO:0000256" key="3">
    <source>
        <dbReference type="ARBA" id="ARBA00022490"/>
    </source>
</evidence>
<dbReference type="CDD" id="cd20536">
    <property type="entry name" value="CYCLIN_CCNO_rpt1"/>
    <property type="match status" value="1"/>
</dbReference>
<evidence type="ECO:0000313" key="13">
    <source>
        <dbReference type="Proteomes" id="UP000515140"/>
    </source>
</evidence>
<dbReference type="InterPro" id="IPR039361">
    <property type="entry name" value="Cyclin"/>
</dbReference>
<dbReference type="GO" id="GO:0051301">
    <property type="term" value="P:cell division"/>
    <property type="evidence" value="ECO:0007669"/>
    <property type="project" value="UniProtKB-KW"/>
</dbReference>
<gene>
    <name evidence="14 15" type="primary">CCNO</name>
</gene>
<dbReference type="PANTHER" id="PTHR10177">
    <property type="entry name" value="CYCLINS"/>
    <property type="match status" value="1"/>
</dbReference>
<comment type="similarity">
    <text evidence="2 9">Belongs to the cyclin family.</text>
</comment>
<dbReference type="Proteomes" id="UP000515140">
    <property type="component" value="Unplaced"/>
</dbReference>
<comment type="subcellular location">
    <subcellularLocation>
        <location evidence="1">Cytoplasm</location>
    </subcellularLocation>
</comment>
<keyword evidence="6 9" id="KW-0195">Cyclin</keyword>
<dbReference type="GeneID" id="110213590"/>
<proteinExistence type="inferred from homology"/>
<dbReference type="AlphaFoldDB" id="A0A6P5KUT0"/>
<evidence type="ECO:0000256" key="2">
    <source>
        <dbReference type="ARBA" id="ARBA00008742"/>
    </source>
</evidence>
<sequence>MIPILLNFPSPSSPDSPVNRCESPIGIENSRAPVKKRKSPRYQRQQPLQLRPLPRRLPRAFSGDSGVCDLLESPSSSNSSSGSSCGSGSSDTHSPAHRDPRCSQPAYPGLLSSPLDLQIFRDYGQSCYAFRKGLESQFQPRESLAKQPQVTAESRCKLLSWLIPVHRQFGFTFESLCLAVNILDRFLTTTPVAADCFQLLGVTSLLIACKQVEVHPPRVKQLLSLCGGAFTRQQLCNLECVVLHKLHFSLDAPTIAFFLEHFTHFRVASREAELSDAADAHALAKGVAQLSLADYAFTRYTPSLLAICCLGLADHMLRHRKPLDLHISNYPEAELQDCLGKLQLLVSLNRDALPHILPPPVSEKCKSSETELKLESLPAGSGSSLSSSKASDSEC</sequence>
<evidence type="ECO:0000256" key="8">
    <source>
        <dbReference type="ARBA" id="ARBA00073758"/>
    </source>
</evidence>
<feature type="region of interest" description="Disordered" evidence="10">
    <location>
        <begin position="71"/>
        <end position="105"/>
    </location>
</feature>
<protein>
    <recommendedName>
        <fullName evidence="8">Cyclin-O</fullName>
    </recommendedName>
</protein>
<evidence type="ECO:0000313" key="15">
    <source>
        <dbReference type="RefSeq" id="XP_020849630.1"/>
    </source>
</evidence>
<keyword evidence="5" id="KW-0970">Cilium biogenesis/degradation</keyword>
<evidence type="ECO:0000313" key="14">
    <source>
        <dbReference type="RefSeq" id="XP_020849626.1"/>
    </source>
</evidence>
<evidence type="ECO:0000256" key="4">
    <source>
        <dbReference type="ARBA" id="ARBA00022618"/>
    </source>
</evidence>
<evidence type="ECO:0000256" key="7">
    <source>
        <dbReference type="ARBA" id="ARBA00023306"/>
    </source>
</evidence>
<feature type="compositionally biased region" description="Low complexity" evidence="10">
    <location>
        <begin position="73"/>
        <end position="90"/>
    </location>
</feature>
<feature type="domain" description="Cyclin C-terminal" evidence="12">
    <location>
        <begin position="253"/>
        <end position="377"/>
    </location>
</feature>
<feature type="region of interest" description="Disordered" evidence="10">
    <location>
        <begin position="374"/>
        <end position="395"/>
    </location>
</feature>
<evidence type="ECO:0000256" key="10">
    <source>
        <dbReference type="SAM" id="MobiDB-lite"/>
    </source>
</evidence>
<accession>A0A6P5KUT0</accession>
<dbReference type="InterPro" id="IPR048258">
    <property type="entry name" value="Cyclins_cyclin-box"/>
</dbReference>